<feature type="domain" description="GB1/RHD3-type G" evidence="6">
    <location>
        <begin position="190"/>
        <end position="440"/>
    </location>
</feature>
<dbReference type="Gene3D" id="3.40.50.300">
    <property type="entry name" value="P-loop containing nucleotide triphosphate hydrolases"/>
    <property type="match status" value="1"/>
</dbReference>
<feature type="coiled-coil region" evidence="4">
    <location>
        <begin position="914"/>
        <end position="941"/>
    </location>
</feature>
<evidence type="ECO:0000313" key="7">
    <source>
        <dbReference type="EMBL" id="CAK8679704.1"/>
    </source>
</evidence>
<dbReference type="Pfam" id="PF02263">
    <property type="entry name" value="GBP"/>
    <property type="match status" value="1"/>
</dbReference>
<dbReference type="InterPro" id="IPR030386">
    <property type="entry name" value="G_GB1_RHD3_dom"/>
</dbReference>
<evidence type="ECO:0000256" key="4">
    <source>
        <dbReference type="SAM" id="Coils"/>
    </source>
</evidence>
<feature type="region of interest" description="Disordered" evidence="5">
    <location>
        <begin position="960"/>
        <end position="984"/>
    </location>
</feature>
<sequence>MSFQPTKEYECKSLPVKEANNDEAMKEEKTLLNVSHLDVKAYRKIMKDILEETKKYSNRSDVTQLLRFFEFFPGELEDLKQPKNSDWQNVFECAFNKLIKLGKEKFNPTSLHKAFCQLGNRACADSLQEFCNLYHQDDSPCTSTAESKLFYEKGVEHQAIQIFRVDDKNKKFEFYQERVEKIFLQEGVANTPVAIYSIAGKLRQGKSFLLNLFLRYLKMNKSSDWLGKIEDIIEEKFFTRGGKHRCTEGVWIWDEPFFIDTKNGKVALFLMDTQGTFDRHTSIHGTSIIFALSLLSSSFQIYNNKDQIDESDLQHLQLFIDYARMAYRKSQQHAVLEKPLQNLMFLIRDWRFEEEFGFEGGKKVLDDFLETRDFDDESTSVRSELRNIFETLQCFLMPQPGRKVDFRREKDRTPIKIKDLESTFREELDVLVHNLFQDTIEVKKINTKPVTGQELATYLNICVQIFQNVDMNDPRSIAQGNAEASMTITINAKRNDYEKRMNETDVSQQILEEFVEQPKLGSDELIAKSTDNLIDAMIDKFSSISERNNFYKETAKRYLCELGTSVCKQLKMDYQTTSNGRFQDDDEFEVIMAQCRASALKYHKEEAKVKDYQEELLEENKPNFEQLLETSVEEIKLENYIRKEKLVELLQNNSNAAKRQYQAEMEKNDQDYMSTEMFEEVHNAVMESSLGMIDEIGEGSGSKLKEEWRKELQKYINQQKSFFAKINQRNNLLGANEQVSLVMNRCKKVFNQFLLQVGETNCADVAKLNQSCDVAESATRQFLFFLQEDENLEESILNACLSKLEEVLNDERDKIKNKVNLQKTERLASLRKNANTIVENHRKELEAQMCNDDHTEESWAALGRRCQDNEIKKLPQCDVIGLEDDYMEIRKDLQKRLREDFNLVSRLYKNTKDLSKQKKLSEEALNKVQNLEERLKVNEQKRRGREIGLRSLVENFQRMRQPNPTSRIRETRQQSPEEHICLQQ</sequence>
<dbReference type="InterPro" id="IPR015894">
    <property type="entry name" value="Guanylate-bd_N"/>
</dbReference>
<evidence type="ECO:0000259" key="6">
    <source>
        <dbReference type="PROSITE" id="PS51715"/>
    </source>
</evidence>
<reference evidence="7 8" key="1">
    <citation type="submission" date="2024-02" db="EMBL/GenBank/DDBJ databases">
        <authorList>
            <person name="Daric V."/>
            <person name="Darras S."/>
        </authorList>
    </citation>
    <scope>NUCLEOTIDE SEQUENCE [LARGE SCALE GENOMIC DNA]</scope>
</reference>
<dbReference type="EMBL" id="CAWYQH010000068">
    <property type="protein sequence ID" value="CAK8679704.1"/>
    <property type="molecule type" value="Genomic_DNA"/>
</dbReference>
<keyword evidence="8" id="KW-1185">Reference proteome</keyword>
<protein>
    <recommendedName>
        <fullName evidence="6">GB1/RHD3-type G domain-containing protein</fullName>
    </recommendedName>
</protein>
<keyword evidence="2" id="KW-0342">GTP-binding</keyword>
<dbReference type="SUPFAM" id="SSF52540">
    <property type="entry name" value="P-loop containing nucleoside triphosphate hydrolases"/>
    <property type="match status" value="1"/>
</dbReference>
<dbReference type="PROSITE" id="PS51715">
    <property type="entry name" value="G_GB1_RHD3"/>
    <property type="match status" value="1"/>
</dbReference>
<dbReference type="InterPro" id="IPR027417">
    <property type="entry name" value="P-loop_NTPase"/>
</dbReference>
<evidence type="ECO:0000256" key="5">
    <source>
        <dbReference type="SAM" id="MobiDB-lite"/>
    </source>
</evidence>
<keyword evidence="4" id="KW-0175">Coiled coil</keyword>
<comment type="caution">
    <text evidence="7">The sequence shown here is derived from an EMBL/GenBank/DDBJ whole genome shotgun (WGS) entry which is preliminary data.</text>
</comment>
<dbReference type="Proteomes" id="UP001642483">
    <property type="component" value="Unassembled WGS sequence"/>
</dbReference>
<evidence type="ECO:0000256" key="2">
    <source>
        <dbReference type="ARBA" id="ARBA00023134"/>
    </source>
</evidence>
<dbReference type="PANTHER" id="PTHR10751">
    <property type="entry name" value="GUANYLATE BINDING PROTEIN"/>
    <property type="match status" value="1"/>
</dbReference>
<evidence type="ECO:0000313" key="8">
    <source>
        <dbReference type="Proteomes" id="UP001642483"/>
    </source>
</evidence>
<feature type="compositionally biased region" description="Basic and acidic residues" evidence="5">
    <location>
        <begin position="967"/>
        <end position="984"/>
    </location>
</feature>
<organism evidence="7 8">
    <name type="scientific">Clavelina lepadiformis</name>
    <name type="common">Light-bulb sea squirt</name>
    <name type="synonym">Ascidia lepadiformis</name>
    <dbReference type="NCBI Taxonomy" id="159417"/>
    <lineage>
        <taxon>Eukaryota</taxon>
        <taxon>Metazoa</taxon>
        <taxon>Chordata</taxon>
        <taxon>Tunicata</taxon>
        <taxon>Ascidiacea</taxon>
        <taxon>Aplousobranchia</taxon>
        <taxon>Clavelinidae</taxon>
        <taxon>Clavelina</taxon>
    </lineage>
</organism>
<accession>A0ABP0FJ54</accession>
<name>A0ABP0FJ54_CLALP</name>
<gene>
    <name evidence="7" type="ORF">CVLEPA_LOCUS9956</name>
</gene>
<keyword evidence="1" id="KW-0547">Nucleotide-binding</keyword>
<dbReference type="CDD" id="cd01851">
    <property type="entry name" value="GBP"/>
    <property type="match status" value="1"/>
</dbReference>
<proteinExistence type="inferred from homology"/>
<evidence type="ECO:0000256" key="3">
    <source>
        <dbReference type="PROSITE-ProRule" id="PRU01052"/>
    </source>
</evidence>
<evidence type="ECO:0000256" key="1">
    <source>
        <dbReference type="ARBA" id="ARBA00022741"/>
    </source>
</evidence>
<comment type="similarity">
    <text evidence="3">Belongs to the TRAFAC class dynamin-like GTPase superfamily. GB1/RHD3 GTPase family.</text>
</comment>